<reference evidence="1 2" key="1">
    <citation type="submission" date="2018-06" db="EMBL/GenBank/DDBJ databases">
        <authorList>
            <consortium name="Pathogen Informatics"/>
            <person name="Doyle S."/>
        </authorList>
    </citation>
    <scope>NUCLEOTIDE SEQUENCE [LARGE SCALE GENOMIC DNA]</scope>
    <source>
        <strain evidence="1 2">NCTC12961</strain>
    </source>
</reference>
<dbReference type="Proteomes" id="UP000248897">
    <property type="component" value="Chromosome 1"/>
</dbReference>
<proteinExistence type="predicted"/>
<organism evidence="1 2">
    <name type="scientific">Serratia plymuthica</name>
    <dbReference type="NCBI Taxonomy" id="82996"/>
    <lineage>
        <taxon>Bacteria</taxon>
        <taxon>Pseudomonadati</taxon>
        <taxon>Pseudomonadota</taxon>
        <taxon>Gammaproteobacteria</taxon>
        <taxon>Enterobacterales</taxon>
        <taxon>Yersiniaceae</taxon>
        <taxon>Serratia</taxon>
    </lineage>
</organism>
<evidence type="ECO:0000313" key="1">
    <source>
        <dbReference type="EMBL" id="SQI29619.1"/>
    </source>
</evidence>
<dbReference type="AntiFam" id="ANF00095">
    <property type="entry name" value="Shadow ORF (opposite ABC transporters)"/>
</dbReference>
<dbReference type="AlphaFoldDB" id="A0A2X4TT97"/>
<evidence type="ECO:0000313" key="2">
    <source>
        <dbReference type="Proteomes" id="UP000248897"/>
    </source>
</evidence>
<dbReference type="EMBL" id="LS483469">
    <property type="protein sequence ID" value="SQI29619.1"/>
    <property type="molecule type" value="Genomic_DNA"/>
</dbReference>
<gene>
    <name evidence="1" type="ORF">NCTC12961_00251</name>
</gene>
<name>A0A2X4TT97_SERPL</name>
<accession>A0A2X4TT97</accession>
<protein>
    <submittedName>
        <fullName evidence="1">Uncharacterized protein</fullName>
    </submittedName>
</protein>
<sequence>MLGDQQVLDHRHFAEQPHMLESAHHAHAGNRLTRQPFQMAIAQFDGAASGAVEAGQAVKHRGFSRAVRADQRNNFAFVQLKRHVIHRQQAAETHRQPFNFQQRLRAHACSSLPAVFNFSCGRFIGSNP</sequence>